<sequence length="602" mass="67177">MSTYRQTPFWRAYTALAGHLDRTVGWDRMPLPLGLAVLIGLRTALRQDNLHDTSGLPSAGGPDPGPATADQRVARTVDGAHNDLDQPAMGMAGTRFGRNVPLDAVRDESPEDVLHPNPREVSRALLTRTAFVPATSVNSLVAAWLQFMIRDWFSHGTSPADRPWTVPLAADDPWPERPMQIPRTPDDPTRPAGSPGPQTRVNVLTHWWDGSQIYGVDAREQAFVRAGHGGLLRVLDDGRLPLPEDADLDPSRVPGFWVGTEMLRTLFTREHNAVCSRLAASYPTWDDEALFQRARLVVAALIAKLHTVEWTPAVISHPTTVTALRANWFGLAGERLHRLLGRISESEAISGIPGSRRDHYGVPFALTEEFVAVYRMHPLIRDDWDVRSAADDSPVREYAFGDLAGPKALKVLADVSMSDLLYSFGTLPPGLVEMHNFPRALQEFERSDGHHQDLAATDILRSRELGVPRYNAFRRLLRLRPASTFEELTDNADWAREIRRVYDGDIEKVDLTVGMFAERKPRGFAFSDTAFRIFILMASRRLNSDRFFTEYFTPEVYTPEGLAWIADNSMASVVLRHHPELRPALAGVGNAFAPWRTTATGR</sequence>
<evidence type="ECO:0000256" key="14">
    <source>
        <dbReference type="SAM" id="MobiDB-lite"/>
    </source>
</evidence>
<evidence type="ECO:0000256" key="12">
    <source>
        <dbReference type="ARBA" id="ARBA00023098"/>
    </source>
</evidence>
<dbReference type="Proteomes" id="UP001370100">
    <property type="component" value="Unassembled WGS sequence"/>
</dbReference>
<feature type="region of interest" description="Disordered" evidence="14">
    <location>
        <begin position="50"/>
        <end position="70"/>
    </location>
</feature>
<evidence type="ECO:0000256" key="11">
    <source>
        <dbReference type="ARBA" id="ARBA00023004"/>
    </source>
</evidence>
<reference evidence="15 16" key="1">
    <citation type="submission" date="2024-03" db="EMBL/GenBank/DDBJ databases">
        <title>Actinomycetospora sp. OC33-EN06, a novel actinomycete isolated from wild orchid (Aerides multiflora).</title>
        <authorList>
            <person name="Suriyachadkun C."/>
        </authorList>
    </citation>
    <scope>NUCLEOTIDE SEQUENCE [LARGE SCALE GENOMIC DNA]</scope>
    <source>
        <strain evidence="15 16">OC33-EN06</strain>
    </source>
</reference>
<evidence type="ECO:0000256" key="9">
    <source>
        <dbReference type="ARBA" id="ARBA00022964"/>
    </source>
</evidence>
<dbReference type="PANTHER" id="PTHR11903">
    <property type="entry name" value="PROSTAGLANDIN G/H SYNTHASE"/>
    <property type="match status" value="1"/>
</dbReference>
<dbReference type="InterPro" id="IPR019791">
    <property type="entry name" value="Haem_peroxidase_animal"/>
</dbReference>
<evidence type="ECO:0000256" key="7">
    <source>
        <dbReference type="ARBA" id="ARBA00022821"/>
    </source>
</evidence>
<dbReference type="PRINTS" id="PR00457">
    <property type="entry name" value="ANPEROXIDASE"/>
</dbReference>
<gene>
    <name evidence="15" type="ORF">WCD41_22330</name>
</gene>
<evidence type="ECO:0000256" key="13">
    <source>
        <dbReference type="ARBA" id="ARBA00023160"/>
    </source>
</evidence>
<organism evidence="15 16">
    <name type="scientific">Actinomycetospora aeridis</name>
    <dbReference type="NCBI Taxonomy" id="3129231"/>
    <lineage>
        <taxon>Bacteria</taxon>
        <taxon>Bacillati</taxon>
        <taxon>Actinomycetota</taxon>
        <taxon>Actinomycetes</taxon>
        <taxon>Pseudonocardiales</taxon>
        <taxon>Pseudonocardiaceae</taxon>
        <taxon>Actinomycetospora</taxon>
    </lineage>
</organism>
<keyword evidence="12" id="KW-0443">Lipid metabolism</keyword>
<keyword evidence="8" id="KW-0276">Fatty acid metabolism</keyword>
<comment type="cofactor">
    <cofactor evidence="1">
        <name>Ca(2+)</name>
        <dbReference type="ChEBI" id="CHEBI:29108"/>
    </cofactor>
</comment>
<protein>
    <submittedName>
        <fullName evidence="15">Peroxidase family protein</fullName>
    </submittedName>
</protein>
<dbReference type="InterPro" id="IPR050783">
    <property type="entry name" value="Oxylipin_biosynth_metab"/>
</dbReference>
<keyword evidence="13" id="KW-0275">Fatty acid biosynthesis</keyword>
<keyword evidence="4" id="KW-0349">Heme</keyword>
<keyword evidence="9" id="KW-0223">Dioxygenase</keyword>
<accession>A0ABU8NA87</accession>
<evidence type="ECO:0000256" key="8">
    <source>
        <dbReference type="ARBA" id="ARBA00022832"/>
    </source>
</evidence>
<feature type="region of interest" description="Disordered" evidence="14">
    <location>
        <begin position="164"/>
        <end position="200"/>
    </location>
</feature>
<keyword evidence="16" id="KW-1185">Reference proteome</keyword>
<dbReference type="Pfam" id="PF03098">
    <property type="entry name" value="An_peroxidase"/>
    <property type="match status" value="1"/>
</dbReference>
<keyword evidence="2" id="KW-0444">Lipid biosynthesis</keyword>
<evidence type="ECO:0000256" key="1">
    <source>
        <dbReference type="ARBA" id="ARBA00001913"/>
    </source>
</evidence>
<keyword evidence="5" id="KW-0479">Metal-binding</keyword>
<keyword evidence="6" id="KW-0925">Oxylipin biosynthesis</keyword>
<keyword evidence="11" id="KW-0408">Iron</keyword>
<evidence type="ECO:0000256" key="5">
    <source>
        <dbReference type="ARBA" id="ARBA00022723"/>
    </source>
</evidence>
<dbReference type="PANTHER" id="PTHR11903:SF11">
    <property type="entry name" value="ALPHA-DIOXYGENASE 1"/>
    <property type="match status" value="1"/>
</dbReference>
<name>A0ABU8NA87_9PSEU</name>
<dbReference type="InterPro" id="IPR010255">
    <property type="entry name" value="Haem_peroxidase_sf"/>
</dbReference>
<dbReference type="EMBL" id="JBBEGL010000006">
    <property type="protein sequence ID" value="MEJ2889213.1"/>
    <property type="molecule type" value="Genomic_DNA"/>
</dbReference>
<evidence type="ECO:0000256" key="6">
    <source>
        <dbReference type="ARBA" id="ARBA00022767"/>
    </source>
</evidence>
<keyword evidence="7" id="KW-0611">Plant defense</keyword>
<dbReference type="PROSITE" id="PS50292">
    <property type="entry name" value="PEROXIDASE_3"/>
    <property type="match status" value="1"/>
</dbReference>
<evidence type="ECO:0000256" key="4">
    <source>
        <dbReference type="ARBA" id="ARBA00022617"/>
    </source>
</evidence>
<dbReference type="SUPFAM" id="SSF48113">
    <property type="entry name" value="Heme-dependent peroxidases"/>
    <property type="match status" value="1"/>
</dbReference>
<evidence type="ECO:0000256" key="3">
    <source>
        <dbReference type="ARBA" id="ARBA00022559"/>
    </source>
</evidence>
<dbReference type="GO" id="GO:0004601">
    <property type="term" value="F:peroxidase activity"/>
    <property type="evidence" value="ECO:0007669"/>
    <property type="project" value="UniProtKB-KW"/>
</dbReference>
<keyword evidence="3 15" id="KW-0575">Peroxidase</keyword>
<evidence type="ECO:0000256" key="2">
    <source>
        <dbReference type="ARBA" id="ARBA00022516"/>
    </source>
</evidence>
<proteinExistence type="predicted"/>
<evidence type="ECO:0000313" key="16">
    <source>
        <dbReference type="Proteomes" id="UP001370100"/>
    </source>
</evidence>
<comment type="caution">
    <text evidence="15">The sequence shown here is derived from an EMBL/GenBank/DDBJ whole genome shotgun (WGS) entry which is preliminary data.</text>
</comment>
<keyword evidence="10" id="KW-0560">Oxidoreductase</keyword>
<dbReference type="CDD" id="cd09818">
    <property type="entry name" value="PIOX_like"/>
    <property type="match status" value="1"/>
</dbReference>
<dbReference type="InterPro" id="IPR037120">
    <property type="entry name" value="Haem_peroxidase_sf_animal"/>
</dbReference>
<evidence type="ECO:0000256" key="10">
    <source>
        <dbReference type="ARBA" id="ARBA00023002"/>
    </source>
</evidence>
<dbReference type="Gene3D" id="1.10.640.10">
    <property type="entry name" value="Haem peroxidase domain superfamily, animal type"/>
    <property type="match status" value="1"/>
</dbReference>
<evidence type="ECO:0000313" key="15">
    <source>
        <dbReference type="EMBL" id="MEJ2889213.1"/>
    </source>
</evidence>
<dbReference type="RefSeq" id="WP_337716551.1">
    <property type="nucleotide sequence ID" value="NZ_JBBEGL010000006.1"/>
</dbReference>
<dbReference type="InterPro" id="IPR034815">
    <property type="entry name" value="A_dioxygenase"/>
</dbReference>